<dbReference type="PANTHER" id="PTHR47485:SF1">
    <property type="entry name" value="THYLAKOID LUMENAL 17.4 KDA PROTEIN, CHLOROPLASTIC"/>
    <property type="match status" value="1"/>
</dbReference>
<protein>
    <submittedName>
        <fullName evidence="4">Uncharacterized protein YjbI, contains pentapeptide repeats</fullName>
    </submittedName>
</protein>
<feature type="compositionally biased region" description="Low complexity" evidence="2">
    <location>
        <begin position="351"/>
        <end position="360"/>
    </location>
</feature>
<dbReference type="Pfam" id="PF09937">
    <property type="entry name" value="DUF2169"/>
    <property type="match status" value="1"/>
</dbReference>
<feature type="region of interest" description="Disordered" evidence="2">
    <location>
        <begin position="346"/>
        <end position="382"/>
    </location>
</feature>
<keyword evidence="6" id="KW-1185">Reference proteome</keyword>
<dbReference type="Pfam" id="PF00805">
    <property type="entry name" value="Pentapeptide"/>
    <property type="match status" value="2"/>
</dbReference>
<dbReference type="AlphaFoldDB" id="A0A239IAI0"/>
<evidence type="ECO:0000313" key="6">
    <source>
        <dbReference type="Proteomes" id="UP000198309"/>
    </source>
</evidence>
<reference evidence="4 7" key="1">
    <citation type="submission" date="2016-10" db="EMBL/GenBank/DDBJ databases">
        <authorList>
            <person name="de Groot N.N."/>
        </authorList>
    </citation>
    <scope>NUCLEOTIDE SEQUENCE [LARGE SCALE GENOMIC DNA]</scope>
    <source>
        <strain evidence="4 7">CCM 7361</strain>
    </source>
</reference>
<evidence type="ECO:0000256" key="2">
    <source>
        <dbReference type="SAM" id="MobiDB-lite"/>
    </source>
</evidence>
<sequence>MALTNLQGPALLRPEPELWSLAGEELADCGGVLDLALPKARAEVLACGFASTAHQRDKTACEVSLALGGLRKTLRVSGDRQWTPEHGCTPPLAFERMRLGWDLAYGGEGCADNPLGRGMPGAGEAPAGPQALPNIEYPQWPTRPGEEGRAAGFGPLQADWPCRLRLLGDGHAEMGGQGFAEDCDAGFFNMAPPDQRFDQDHLPPGAAFEIRNMHPSQACQQGRLPDWRARCLVLRQQDGEERCELLDLRPTTLWLFPHREQMVLVYHAAVPIAEDDAHDVLALMPALESAGQPRGLEHYQQVWRQRSDKERGALHAFRDADLLPAEALGAWFDTEVPAFEHPQFKRREAQRQQLQAQRQARVGERADMPADLPPSSLPPPRLDELPAFYDQVHAQAMALKSDALARAEAARQQPSAQHIQQAPEKGPEGIRRMRRLLEENAAAQPQQWSGERLAHSQDLLHRLYLRAALAQEAAERLPQEQARELREQVEERLRTTRDLSGLDLTGADLSGLDLRGACLRQALLEGADLSRCVLDAGDCREAMLARADLTGASLRGAQLEGASLAQAFGEGADFHEACLDGALFGEVRFQRCDFSAARLHSTELERVILIDCLFDGASLDNLAISEALLQGCRFQQAQLHKLTWRDCRLVDLDFSQASLAHCAWIGSPALRPDFSGASLRKCAFPQASLERAVFAGTLLEQCSFRGGQLAGAYFRHARLRLTDFSEACLRGADFDDCDASGCLFIRSDLGEASLLAADLIEALLGKARLPGADFSRANLFRADLSQVRLDGRTRFDGAYWARTRGVPPEVTRQEARA</sequence>
<proteinExistence type="predicted"/>
<reference evidence="5 6" key="2">
    <citation type="submission" date="2017-06" db="EMBL/GenBank/DDBJ databases">
        <authorList>
            <person name="Varghese N."/>
            <person name="Submissions S."/>
        </authorList>
    </citation>
    <scope>NUCLEOTIDE SEQUENCE [LARGE SCALE GENOMIC DNA]</scope>
    <source>
        <strain evidence="5 6">RLD-1</strain>
    </source>
</reference>
<keyword evidence="1" id="KW-0677">Repeat</keyword>
<evidence type="ECO:0000313" key="5">
    <source>
        <dbReference type="EMBL" id="SNS90585.1"/>
    </source>
</evidence>
<evidence type="ECO:0000313" key="7">
    <source>
        <dbReference type="Proteomes" id="UP000199693"/>
    </source>
</evidence>
<feature type="compositionally biased region" description="Pro residues" evidence="2">
    <location>
        <begin position="371"/>
        <end position="380"/>
    </location>
</feature>
<dbReference type="EMBL" id="FZPC01000009">
    <property type="protein sequence ID" value="SNS90585.1"/>
    <property type="molecule type" value="Genomic_DNA"/>
</dbReference>
<dbReference type="EMBL" id="FNEC01000030">
    <property type="protein sequence ID" value="SDK15745.1"/>
    <property type="molecule type" value="Genomic_DNA"/>
</dbReference>
<evidence type="ECO:0000256" key="1">
    <source>
        <dbReference type="ARBA" id="ARBA00022737"/>
    </source>
</evidence>
<dbReference type="PANTHER" id="PTHR47485">
    <property type="entry name" value="THYLAKOID LUMENAL 17.4 KDA PROTEIN, CHLOROPLASTIC"/>
    <property type="match status" value="1"/>
</dbReference>
<name>A0A239IAI0_9PSED</name>
<dbReference type="Proteomes" id="UP000198309">
    <property type="component" value="Unassembled WGS sequence"/>
</dbReference>
<dbReference type="SUPFAM" id="SSF141571">
    <property type="entry name" value="Pentapeptide repeat-like"/>
    <property type="match status" value="2"/>
</dbReference>
<dbReference type="Pfam" id="PF13599">
    <property type="entry name" value="Pentapeptide_4"/>
    <property type="match status" value="2"/>
</dbReference>
<evidence type="ECO:0000313" key="4">
    <source>
        <dbReference type="EMBL" id="SDK15745.1"/>
    </source>
</evidence>
<dbReference type="InterPro" id="IPR001646">
    <property type="entry name" value="5peptide_repeat"/>
</dbReference>
<dbReference type="Proteomes" id="UP000199693">
    <property type="component" value="Unassembled WGS sequence"/>
</dbReference>
<evidence type="ECO:0000259" key="3">
    <source>
        <dbReference type="Pfam" id="PF09937"/>
    </source>
</evidence>
<dbReference type="Gene3D" id="2.160.20.80">
    <property type="entry name" value="E3 ubiquitin-protein ligase SopA"/>
    <property type="match status" value="2"/>
</dbReference>
<gene>
    <name evidence="4" type="ORF">SAMN05216189_103038</name>
    <name evidence="5" type="ORF">SAMN06295949_109142</name>
</gene>
<accession>A0A239IAI0</accession>
<organism evidence="4 7">
    <name type="scientific">Pseudomonas delhiensis</name>
    <dbReference type="NCBI Taxonomy" id="366289"/>
    <lineage>
        <taxon>Bacteria</taxon>
        <taxon>Pseudomonadati</taxon>
        <taxon>Pseudomonadota</taxon>
        <taxon>Gammaproteobacteria</taxon>
        <taxon>Pseudomonadales</taxon>
        <taxon>Pseudomonadaceae</taxon>
        <taxon>Pseudomonas</taxon>
    </lineage>
</organism>
<dbReference type="InterPro" id="IPR018683">
    <property type="entry name" value="DUF2169"/>
</dbReference>
<feature type="domain" description="DUF2169" evidence="3">
    <location>
        <begin position="11"/>
        <end position="267"/>
    </location>
</feature>
<feature type="region of interest" description="Disordered" evidence="2">
    <location>
        <begin position="405"/>
        <end position="427"/>
    </location>
</feature>